<evidence type="ECO:0000313" key="3">
    <source>
        <dbReference type="Proteomes" id="UP000450676"/>
    </source>
</evidence>
<accession>A0A7X4HCN4</accession>
<dbReference type="AlphaFoldDB" id="A0A7X4HCN4"/>
<protein>
    <recommendedName>
        <fullName evidence="4">Polysaccharide lyase family 7 protein</fullName>
    </recommendedName>
</protein>
<feature type="signal peptide" evidence="1">
    <location>
        <begin position="1"/>
        <end position="26"/>
    </location>
</feature>
<sequence>MHKPFLPLVQRCAGACLAVYAVGASAGSTMCLNPAPGQDSYRHIESVLGAGAVESPSDDAYTPPRPHILVMPDDGVTGPHYAIQAIEPSDYNLDRVAMEAGGDRSRTEIKLAPSKGPHEVFKAREGDTFTYAWRFRIAEDMRFASSFTHIHQIKANGGRYAEPPLITFTPLANGKMEVRHVADQLTESKQTVLGAMPLAGNQGKWLVATETITYSNTRGRYQLAIRDMEGVQQLAIDQGGLQMWRSGADHMRPKWGIYRKHSPQLNQHRADTVYFSNMCITREEAAGVLR</sequence>
<dbReference type="EMBL" id="WWCU01000016">
    <property type="protein sequence ID" value="MYN08759.1"/>
    <property type="molecule type" value="Genomic_DNA"/>
</dbReference>
<comment type="caution">
    <text evidence="2">The sequence shown here is derived from an EMBL/GenBank/DDBJ whole genome shotgun (WGS) entry which is preliminary data.</text>
</comment>
<feature type="chain" id="PRO_5030994125" description="Polysaccharide lyase family 7 protein" evidence="1">
    <location>
        <begin position="27"/>
        <end position="290"/>
    </location>
</feature>
<evidence type="ECO:0008006" key="4">
    <source>
        <dbReference type="Google" id="ProtNLM"/>
    </source>
</evidence>
<keyword evidence="1" id="KW-0732">Signal</keyword>
<reference evidence="2 3" key="1">
    <citation type="submission" date="2019-12" db="EMBL/GenBank/DDBJ databases">
        <title>Novel species isolated from a subtropical stream in China.</title>
        <authorList>
            <person name="Lu H."/>
        </authorList>
    </citation>
    <scope>NUCLEOTIDE SEQUENCE [LARGE SCALE GENOMIC DNA]</scope>
    <source>
        <strain evidence="2 3">FT127W</strain>
    </source>
</reference>
<gene>
    <name evidence="2" type="ORF">GTP77_15620</name>
</gene>
<dbReference type="InterPro" id="IPR025975">
    <property type="entry name" value="Polysacc_lyase"/>
</dbReference>
<dbReference type="Proteomes" id="UP000450676">
    <property type="component" value="Unassembled WGS sequence"/>
</dbReference>
<proteinExistence type="predicted"/>
<organism evidence="2 3">
    <name type="scientific">Pseudoduganella aquatica</name>
    <dbReference type="NCBI Taxonomy" id="2660641"/>
    <lineage>
        <taxon>Bacteria</taxon>
        <taxon>Pseudomonadati</taxon>
        <taxon>Pseudomonadota</taxon>
        <taxon>Betaproteobacteria</taxon>
        <taxon>Burkholderiales</taxon>
        <taxon>Oxalobacteraceae</taxon>
        <taxon>Telluria group</taxon>
        <taxon>Pseudoduganella</taxon>
    </lineage>
</organism>
<dbReference type="RefSeq" id="WP_161073073.1">
    <property type="nucleotide sequence ID" value="NZ_WWCU01000016.1"/>
</dbReference>
<name>A0A7X4HCN4_9BURK</name>
<dbReference type="Gene3D" id="2.60.120.200">
    <property type="match status" value="1"/>
</dbReference>
<evidence type="ECO:0000313" key="2">
    <source>
        <dbReference type="EMBL" id="MYN08759.1"/>
    </source>
</evidence>
<keyword evidence="3" id="KW-1185">Reference proteome</keyword>
<evidence type="ECO:0000256" key="1">
    <source>
        <dbReference type="SAM" id="SignalP"/>
    </source>
</evidence>
<dbReference type="Pfam" id="PF14099">
    <property type="entry name" value="Polysacc_lyase"/>
    <property type="match status" value="1"/>
</dbReference>